<dbReference type="Proteomes" id="UP000321129">
    <property type="component" value="Unassembled WGS sequence"/>
</dbReference>
<evidence type="ECO:0000313" key="5">
    <source>
        <dbReference type="EMBL" id="TXC74025.1"/>
    </source>
</evidence>
<keyword evidence="6" id="KW-1185">Reference proteome</keyword>
<dbReference type="InterPro" id="IPR005650">
    <property type="entry name" value="BlaI_family"/>
</dbReference>
<sequence length="123" mass="13857">MAIERISESEYAVIEPLWDKAPLTAVEIADRVAKDNDWTLQTVKTLLSRLVAKGAVAFETQGRRYLYRPLIARNDHAVAESRRLLDRLFAGRVSPLVAQLAKRDALSEDDIAEIEALLKELRA</sequence>
<proteinExistence type="inferred from homology"/>
<keyword evidence="3" id="KW-0238">DNA-binding</keyword>
<comment type="similarity">
    <text evidence="1">Belongs to the BlaI transcriptional regulatory family.</text>
</comment>
<dbReference type="SUPFAM" id="SSF46785">
    <property type="entry name" value="Winged helix' DNA-binding domain"/>
    <property type="match status" value="1"/>
</dbReference>
<dbReference type="EMBL" id="VOPY01000001">
    <property type="protein sequence ID" value="TXC74025.1"/>
    <property type="molecule type" value="Genomic_DNA"/>
</dbReference>
<dbReference type="PIRSF" id="PIRSF019455">
    <property type="entry name" value="CopR_AtkY"/>
    <property type="match status" value="1"/>
</dbReference>
<evidence type="ECO:0000256" key="2">
    <source>
        <dbReference type="ARBA" id="ARBA00023015"/>
    </source>
</evidence>
<dbReference type="Gene3D" id="1.10.10.10">
    <property type="entry name" value="Winged helix-like DNA-binding domain superfamily/Winged helix DNA-binding domain"/>
    <property type="match status" value="1"/>
</dbReference>
<dbReference type="Gene3D" id="1.10.4040.10">
    <property type="entry name" value="Penicillinase repressor domain"/>
    <property type="match status" value="1"/>
</dbReference>
<evidence type="ECO:0000313" key="6">
    <source>
        <dbReference type="Proteomes" id="UP000321129"/>
    </source>
</evidence>
<name>A0A5C6UTH9_9SPHN</name>
<dbReference type="AlphaFoldDB" id="A0A5C6UTH9"/>
<dbReference type="GO" id="GO:0003677">
    <property type="term" value="F:DNA binding"/>
    <property type="evidence" value="ECO:0007669"/>
    <property type="project" value="UniProtKB-KW"/>
</dbReference>
<dbReference type="OrthoDB" id="279010at2"/>
<evidence type="ECO:0000256" key="3">
    <source>
        <dbReference type="ARBA" id="ARBA00023125"/>
    </source>
</evidence>
<comment type="caution">
    <text evidence="5">The sequence shown here is derived from an EMBL/GenBank/DDBJ whole genome shotgun (WGS) entry which is preliminary data.</text>
</comment>
<dbReference type="GO" id="GO:0045892">
    <property type="term" value="P:negative regulation of DNA-templated transcription"/>
    <property type="evidence" value="ECO:0007669"/>
    <property type="project" value="InterPro"/>
</dbReference>
<dbReference type="Pfam" id="PF03965">
    <property type="entry name" value="Penicillinase_R"/>
    <property type="match status" value="1"/>
</dbReference>
<organism evidence="5 6">
    <name type="scientific">Flavisphingopyxis soli</name>
    <dbReference type="NCBI Taxonomy" id="2601267"/>
    <lineage>
        <taxon>Bacteria</taxon>
        <taxon>Pseudomonadati</taxon>
        <taxon>Pseudomonadota</taxon>
        <taxon>Alphaproteobacteria</taxon>
        <taxon>Sphingomonadales</taxon>
        <taxon>Sphingopyxidaceae</taxon>
        <taxon>Flavisphingopyxis</taxon>
    </lineage>
</organism>
<reference evidence="5 6" key="1">
    <citation type="submission" date="2019-08" db="EMBL/GenBank/DDBJ databases">
        <title>Sphingorhabdus soil sp. nov., isolated from arctic soil.</title>
        <authorList>
            <person name="Liu Y."/>
        </authorList>
    </citation>
    <scope>NUCLEOTIDE SEQUENCE [LARGE SCALE GENOMIC DNA]</scope>
    <source>
        <strain evidence="5 6">D-2Q-5-6</strain>
    </source>
</reference>
<evidence type="ECO:0000256" key="1">
    <source>
        <dbReference type="ARBA" id="ARBA00011046"/>
    </source>
</evidence>
<protein>
    <submittedName>
        <fullName evidence="5">BlaI/MecI/CopY family transcriptional regulator</fullName>
    </submittedName>
</protein>
<dbReference type="RefSeq" id="WP_147121862.1">
    <property type="nucleotide sequence ID" value="NZ_VOPY01000001.1"/>
</dbReference>
<gene>
    <name evidence="5" type="ORF">FSZ31_04710</name>
</gene>
<keyword evidence="4" id="KW-0804">Transcription</keyword>
<dbReference type="InterPro" id="IPR036388">
    <property type="entry name" value="WH-like_DNA-bd_sf"/>
</dbReference>
<accession>A0A5C6UTH9</accession>
<evidence type="ECO:0000256" key="4">
    <source>
        <dbReference type="ARBA" id="ARBA00023163"/>
    </source>
</evidence>
<keyword evidence="2" id="KW-0805">Transcription regulation</keyword>
<dbReference type="InterPro" id="IPR036390">
    <property type="entry name" value="WH_DNA-bd_sf"/>
</dbReference>